<comment type="similarity">
    <text evidence="3 13">Belongs to the cytochrome P450 family.</text>
</comment>
<dbReference type="Gene3D" id="1.10.630.10">
    <property type="entry name" value="Cytochrome P450"/>
    <property type="match status" value="1"/>
</dbReference>
<dbReference type="PRINTS" id="PR00385">
    <property type="entry name" value="P450"/>
</dbReference>
<dbReference type="GO" id="GO:0004497">
    <property type="term" value="F:monooxygenase activity"/>
    <property type="evidence" value="ECO:0007669"/>
    <property type="project" value="UniProtKB-KW"/>
</dbReference>
<dbReference type="SUPFAM" id="SSF48264">
    <property type="entry name" value="Cytochrome P450"/>
    <property type="match status" value="1"/>
</dbReference>
<evidence type="ECO:0000256" key="12">
    <source>
        <dbReference type="PIRSR" id="PIRSR602401-1"/>
    </source>
</evidence>
<evidence type="ECO:0000313" key="14">
    <source>
        <dbReference type="EMBL" id="ONK54922.1"/>
    </source>
</evidence>
<dbReference type="PRINTS" id="PR00463">
    <property type="entry name" value="EP450I"/>
</dbReference>
<dbReference type="OMA" id="TITIWAM"/>
<keyword evidence="5" id="KW-0812">Transmembrane</keyword>
<dbReference type="InterPro" id="IPR002401">
    <property type="entry name" value="Cyt_P450_E_grp-I"/>
</dbReference>
<keyword evidence="9 12" id="KW-0408">Iron</keyword>
<dbReference type="InterPro" id="IPR052306">
    <property type="entry name" value="CYP450_71D"/>
</dbReference>
<keyword evidence="11" id="KW-0472">Membrane</keyword>
<dbReference type="AlphaFoldDB" id="A0A1R3L5M6"/>
<proteinExistence type="inferred from homology"/>
<organism evidence="14 15">
    <name type="scientific">Asparagus officinalis</name>
    <name type="common">Garden asparagus</name>
    <dbReference type="NCBI Taxonomy" id="4686"/>
    <lineage>
        <taxon>Eukaryota</taxon>
        <taxon>Viridiplantae</taxon>
        <taxon>Streptophyta</taxon>
        <taxon>Embryophyta</taxon>
        <taxon>Tracheophyta</taxon>
        <taxon>Spermatophyta</taxon>
        <taxon>Magnoliopsida</taxon>
        <taxon>Liliopsida</taxon>
        <taxon>Asparagales</taxon>
        <taxon>Asparagaceae</taxon>
        <taxon>Asparagoideae</taxon>
        <taxon>Asparagus</taxon>
    </lineage>
</organism>
<dbReference type="PANTHER" id="PTHR47953:SF19">
    <property type="entry name" value="OS06G0641600 PROTEIN"/>
    <property type="match status" value="1"/>
</dbReference>
<evidence type="ECO:0000256" key="5">
    <source>
        <dbReference type="ARBA" id="ARBA00022692"/>
    </source>
</evidence>
<reference evidence="15" key="1">
    <citation type="journal article" date="2017" name="Nat. Commun.">
        <title>The asparagus genome sheds light on the origin and evolution of a young Y chromosome.</title>
        <authorList>
            <person name="Harkess A."/>
            <person name="Zhou J."/>
            <person name="Xu C."/>
            <person name="Bowers J.E."/>
            <person name="Van der Hulst R."/>
            <person name="Ayyampalayam S."/>
            <person name="Mercati F."/>
            <person name="Riccardi P."/>
            <person name="McKain M.R."/>
            <person name="Kakrana A."/>
            <person name="Tang H."/>
            <person name="Ray J."/>
            <person name="Groenendijk J."/>
            <person name="Arikit S."/>
            <person name="Mathioni S.M."/>
            <person name="Nakano M."/>
            <person name="Shan H."/>
            <person name="Telgmann-Rauber A."/>
            <person name="Kanno A."/>
            <person name="Yue Z."/>
            <person name="Chen H."/>
            <person name="Li W."/>
            <person name="Chen Y."/>
            <person name="Xu X."/>
            <person name="Zhang Y."/>
            <person name="Luo S."/>
            <person name="Chen H."/>
            <person name="Gao J."/>
            <person name="Mao Z."/>
            <person name="Pires J.C."/>
            <person name="Luo M."/>
            <person name="Kudrna D."/>
            <person name="Wing R.A."/>
            <person name="Meyers B.C."/>
            <person name="Yi K."/>
            <person name="Kong H."/>
            <person name="Lavrijsen P."/>
            <person name="Sunseri F."/>
            <person name="Falavigna A."/>
            <person name="Ye Y."/>
            <person name="Leebens-Mack J.H."/>
            <person name="Chen G."/>
        </authorList>
    </citation>
    <scope>NUCLEOTIDE SEQUENCE [LARGE SCALE GENOMIC DNA]</scope>
    <source>
        <strain evidence="15">cv. DH0086</strain>
    </source>
</reference>
<comment type="cofactor">
    <cofactor evidence="1 12">
        <name>heme</name>
        <dbReference type="ChEBI" id="CHEBI:30413"/>
    </cofactor>
</comment>
<evidence type="ECO:0000256" key="6">
    <source>
        <dbReference type="ARBA" id="ARBA00022723"/>
    </source>
</evidence>
<dbReference type="GO" id="GO:0020037">
    <property type="term" value="F:heme binding"/>
    <property type="evidence" value="ECO:0007669"/>
    <property type="project" value="InterPro"/>
</dbReference>
<evidence type="ECO:0000256" key="9">
    <source>
        <dbReference type="ARBA" id="ARBA00023004"/>
    </source>
</evidence>
<dbReference type="GO" id="GO:0016705">
    <property type="term" value="F:oxidoreductase activity, acting on paired donors, with incorporation or reduction of molecular oxygen"/>
    <property type="evidence" value="ECO:0007669"/>
    <property type="project" value="InterPro"/>
</dbReference>
<keyword evidence="15" id="KW-1185">Reference proteome</keyword>
<dbReference type="CDD" id="cd11072">
    <property type="entry name" value="CYP71-like"/>
    <property type="match status" value="1"/>
</dbReference>
<keyword evidence="6 12" id="KW-0479">Metal-binding</keyword>
<dbReference type="GO" id="GO:0016020">
    <property type="term" value="C:membrane"/>
    <property type="evidence" value="ECO:0007669"/>
    <property type="project" value="UniProtKB-SubCell"/>
</dbReference>
<dbReference type="PROSITE" id="PS00086">
    <property type="entry name" value="CYTOCHROME_P450"/>
    <property type="match status" value="1"/>
</dbReference>
<evidence type="ECO:0000256" key="8">
    <source>
        <dbReference type="ARBA" id="ARBA00023002"/>
    </source>
</evidence>
<evidence type="ECO:0000256" key="13">
    <source>
        <dbReference type="RuleBase" id="RU000461"/>
    </source>
</evidence>
<dbReference type="Proteomes" id="UP000243459">
    <property type="component" value="Unassembled WGS sequence"/>
</dbReference>
<protein>
    <recommendedName>
        <fullName evidence="16">Cytochrome P450</fullName>
    </recommendedName>
</protein>
<evidence type="ECO:0008006" key="16">
    <source>
        <dbReference type="Google" id="ProtNLM"/>
    </source>
</evidence>
<evidence type="ECO:0000256" key="1">
    <source>
        <dbReference type="ARBA" id="ARBA00001971"/>
    </source>
</evidence>
<evidence type="ECO:0000256" key="10">
    <source>
        <dbReference type="ARBA" id="ARBA00023033"/>
    </source>
</evidence>
<feature type="binding site" description="axial binding residue" evidence="12">
    <location>
        <position position="372"/>
    </location>
    <ligand>
        <name>heme</name>
        <dbReference type="ChEBI" id="CHEBI:30413"/>
    </ligand>
    <ligandPart>
        <name>Fe</name>
        <dbReference type="ChEBI" id="CHEBI:18248"/>
    </ligandPart>
</feature>
<dbReference type="InterPro" id="IPR001128">
    <property type="entry name" value="Cyt_P450"/>
</dbReference>
<dbReference type="InterPro" id="IPR017972">
    <property type="entry name" value="Cyt_P450_CS"/>
</dbReference>
<sequence>MRLKLGPQNLVVISSPSAAQEVTKSKDLSFASRPEVLATKIAAYNSSNISFCPYGPYWRQVRKIAVIELLSNNRVKSFFSLMREESMNLVQEISTKTRDPINLSEMFVRTANAVVCRAAYGSEGVDDERFLKSAEKLIRYASGFSLVDVWPKSWIAYLLDFPKVQLIKSVHRRVDAMMDRIIGEHQKRKSMDKNWKEEDLVDVMLRIKESGELDIPLTMNQVKAVLLDMFFAGTDTTSTILAWAMSELCKNPKVMEKARQEIRQVLNNKLKIEEKDITDLHYLKLVIKETLRLHGPTPLLLPRVCRESCEVGGFTIPEGSRVVVNVWAIARDPKTWGDDAEVFRPERFEGSSVDYKGASFEFLPFGAGRRICPGAAFGLATMEICLAHLLYYFNWKAPDGMKPEDLNMTEGSGLVMKRKNDLLLIATPYLDHD</sequence>
<keyword evidence="7" id="KW-1133">Transmembrane helix</keyword>
<evidence type="ECO:0000256" key="7">
    <source>
        <dbReference type="ARBA" id="ARBA00022989"/>
    </source>
</evidence>
<dbReference type="PANTHER" id="PTHR47953">
    <property type="entry name" value="OS08G0105600 PROTEIN"/>
    <property type="match status" value="1"/>
</dbReference>
<dbReference type="Pfam" id="PF00067">
    <property type="entry name" value="p450"/>
    <property type="match status" value="1"/>
</dbReference>
<dbReference type="Gramene" id="ONK54922">
    <property type="protein sequence ID" value="ONK54922"/>
    <property type="gene ID" value="A4U43_UnF9680"/>
</dbReference>
<keyword evidence="10 13" id="KW-0503">Monooxygenase</keyword>
<gene>
    <name evidence="14" type="ORF">A4U43_UnF9680</name>
</gene>
<comment type="subcellular location">
    <subcellularLocation>
        <location evidence="2">Membrane</location>
        <topology evidence="2">Single-pass membrane protein</topology>
    </subcellularLocation>
</comment>
<evidence type="ECO:0000256" key="2">
    <source>
        <dbReference type="ARBA" id="ARBA00004167"/>
    </source>
</evidence>
<evidence type="ECO:0000313" key="15">
    <source>
        <dbReference type="Proteomes" id="UP000243459"/>
    </source>
</evidence>
<dbReference type="OrthoDB" id="1470350at2759"/>
<name>A0A1R3L5M6_ASPOF</name>
<evidence type="ECO:0000256" key="11">
    <source>
        <dbReference type="ARBA" id="ARBA00023136"/>
    </source>
</evidence>
<keyword evidence="4 12" id="KW-0349">Heme</keyword>
<dbReference type="GO" id="GO:0005506">
    <property type="term" value="F:iron ion binding"/>
    <property type="evidence" value="ECO:0007669"/>
    <property type="project" value="InterPro"/>
</dbReference>
<accession>A0A1R3L5M6</accession>
<evidence type="ECO:0000256" key="4">
    <source>
        <dbReference type="ARBA" id="ARBA00022617"/>
    </source>
</evidence>
<evidence type="ECO:0000256" key="3">
    <source>
        <dbReference type="ARBA" id="ARBA00010617"/>
    </source>
</evidence>
<keyword evidence="8 13" id="KW-0560">Oxidoreductase</keyword>
<dbReference type="FunFam" id="1.10.630.10:FF:000043">
    <property type="entry name" value="Cytochrome P450 99A2"/>
    <property type="match status" value="1"/>
</dbReference>
<dbReference type="InterPro" id="IPR036396">
    <property type="entry name" value="Cyt_P450_sf"/>
</dbReference>
<dbReference type="EMBL" id="KV863954">
    <property type="protein sequence ID" value="ONK54922.1"/>
    <property type="molecule type" value="Genomic_DNA"/>
</dbReference>